<evidence type="ECO:0000256" key="3">
    <source>
        <dbReference type="ARBA" id="ARBA00023139"/>
    </source>
</evidence>
<evidence type="ECO:0000313" key="10">
    <source>
        <dbReference type="EMBL" id="MFC3266347.1"/>
    </source>
</evidence>
<dbReference type="InterPro" id="IPR017689">
    <property type="entry name" value="BamD"/>
</dbReference>
<dbReference type="InterPro" id="IPR011990">
    <property type="entry name" value="TPR-like_helical_dom_sf"/>
</dbReference>
<keyword evidence="4 6" id="KW-0998">Cell outer membrane</keyword>
<dbReference type="SUPFAM" id="SSF48452">
    <property type="entry name" value="TPR-like"/>
    <property type="match status" value="2"/>
</dbReference>
<accession>A0ABV7LEY8</accession>
<dbReference type="PROSITE" id="PS50005">
    <property type="entry name" value="TPR"/>
    <property type="match status" value="1"/>
</dbReference>
<dbReference type="InterPro" id="IPR019734">
    <property type="entry name" value="TPR_rpt"/>
</dbReference>
<keyword evidence="5 6" id="KW-0449">Lipoprotein</keyword>
<evidence type="ECO:0000256" key="8">
    <source>
        <dbReference type="SAM" id="SignalP"/>
    </source>
</evidence>
<dbReference type="InterPro" id="IPR039565">
    <property type="entry name" value="BamD-like"/>
</dbReference>
<keyword evidence="1 6" id="KW-0732">Signal</keyword>
<comment type="subcellular location">
    <subcellularLocation>
        <location evidence="6">Cell outer membrane</location>
        <topology evidence="6">Lipid-anchor</topology>
    </subcellularLocation>
</comment>
<comment type="caution">
    <text evidence="10">The sequence shown here is derived from an EMBL/GenBank/DDBJ whole genome shotgun (WGS) entry which is preliminary data.</text>
</comment>
<name>A0ABV7LEY8_9HYPH</name>
<feature type="chain" id="PRO_5046320003" description="Outer membrane protein assembly factor BamD" evidence="8">
    <location>
        <begin position="26"/>
        <end position="294"/>
    </location>
</feature>
<evidence type="ECO:0000256" key="6">
    <source>
        <dbReference type="HAMAP-Rule" id="MF_00922"/>
    </source>
</evidence>
<keyword evidence="2 6" id="KW-0472">Membrane</keyword>
<reference evidence="11" key="1">
    <citation type="journal article" date="2019" name="Int. J. Syst. Evol. Microbiol.">
        <title>The Global Catalogue of Microorganisms (GCM) 10K type strain sequencing project: providing services to taxonomists for standard genome sequencing and annotation.</title>
        <authorList>
            <consortium name="The Broad Institute Genomics Platform"/>
            <consortium name="The Broad Institute Genome Sequencing Center for Infectious Disease"/>
            <person name="Wu L."/>
            <person name="Ma J."/>
        </authorList>
    </citation>
    <scope>NUCLEOTIDE SEQUENCE [LARGE SCALE GENOMIC DNA]</scope>
    <source>
        <strain evidence="11">CCM 7941</strain>
    </source>
</reference>
<evidence type="ECO:0000313" key="11">
    <source>
        <dbReference type="Proteomes" id="UP001595536"/>
    </source>
</evidence>
<comment type="similarity">
    <text evidence="6">Belongs to the BamD family.</text>
</comment>
<evidence type="ECO:0000256" key="2">
    <source>
        <dbReference type="ARBA" id="ARBA00023136"/>
    </source>
</evidence>
<comment type="function">
    <text evidence="6">Part of the outer membrane protein assembly complex, which is involved in assembly and insertion of beta-barrel proteins into the outer membrane.</text>
</comment>
<dbReference type="Proteomes" id="UP001595536">
    <property type="component" value="Unassembled WGS sequence"/>
</dbReference>
<evidence type="ECO:0000256" key="1">
    <source>
        <dbReference type="ARBA" id="ARBA00022729"/>
    </source>
</evidence>
<feature type="domain" description="Outer membrane lipoprotein BamD-like" evidence="9">
    <location>
        <begin position="52"/>
        <end position="248"/>
    </location>
</feature>
<dbReference type="HAMAP" id="MF_00922">
    <property type="entry name" value="OM_assembly_BamD"/>
    <property type="match status" value="1"/>
</dbReference>
<feature type="repeat" description="TPR" evidence="7">
    <location>
        <begin position="55"/>
        <end position="88"/>
    </location>
</feature>
<evidence type="ECO:0000256" key="7">
    <source>
        <dbReference type="PROSITE-ProRule" id="PRU00339"/>
    </source>
</evidence>
<keyword evidence="3 6" id="KW-0564">Palmitate</keyword>
<sequence length="294" mass="32969">MRLGKSFRAATMMGGRLLLSAVAVSALVACSEGLDKFNPFAEEKYKPEKVVDTPPEELYNDGLARAANGNFIAAAKKFDEVIKIHPHSPWAKKALLMSAYANYEGGAYDDAIASAKRYVTLYPSDRDAAYAQYLLAMSHYSMAPDVSRDQEQAEKAGQALHELVTRYPNSEYVKDSKWKIQVIRDQLAGKEMDVGRYYLKRRNYGAAINRFRVVVSQYQNTRHVEEALYRLVEAYLAMGVHNEAQTAAAVLGHNFPDSQWYHDAYALLTRGGLQPHEDRGSWISRAFSSIAGRN</sequence>
<comment type="subunit">
    <text evidence="6">Part of the Bam complex.</text>
</comment>
<dbReference type="PANTHER" id="PTHR37423:SF1">
    <property type="entry name" value="OUTER MEMBRANE PROTEIN ASSEMBLY FACTOR BAMD"/>
    <property type="match status" value="1"/>
</dbReference>
<evidence type="ECO:0000259" key="9">
    <source>
        <dbReference type="Pfam" id="PF13525"/>
    </source>
</evidence>
<dbReference type="Gene3D" id="1.25.40.10">
    <property type="entry name" value="Tetratricopeptide repeat domain"/>
    <property type="match status" value="1"/>
</dbReference>
<protein>
    <recommendedName>
        <fullName evidence="6">Outer membrane protein assembly factor BamD</fullName>
    </recommendedName>
</protein>
<evidence type="ECO:0000256" key="4">
    <source>
        <dbReference type="ARBA" id="ARBA00023237"/>
    </source>
</evidence>
<dbReference type="RefSeq" id="WP_376831134.1">
    <property type="nucleotide sequence ID" value="NZ_JBHLWR010000006.1"/>
</dbReference>
<proteinExistence type="inferred from homology"/>
<keyword evidence="11" id="KW-1185">Reference proteome</keyword>
<dbReference type="NCBIfam" id="TIGR03302">
    <property type="entry name" value="OM_YfiO"/>
    <property type="match status" value="1"/>
</dbReference>
<feature type="signal peptide" evidence="8">
    <location>
        <begin position="1"/>
        <end position="25"/>
    </location>
</feature>
<dbReference type="CDD" id="cd15830">
    <property type="entry name" value="BamD"/>
    <property type="match status" value="1"/>
</dbReference>
<dbReference type="Pfam" id="PF13525">
    <property type="entry name" value="YfiO"/>
    <property type="match status" value="1"/>
</dbReference>
<dbReference type="PANTHER" id="PTHR37423">
    <property type="entry name" value="SOLUBLE LYTIC MUREIN TRANSGLYCOSYLASE-RELATED"/>
    <property type="match status" value="1"/>
</dbReference>
<gene>
    <name evidence="6" type="primary">bamD</name>
    <name evidence="10" type="ORF">ACFOEX_08280</name>
</gene>
<dbReference type="EMBL" id="JBHRUV010000036">
    <property type="protein sequence ID" value="MFC3266347.1"/>
    <property type="molecule type" value="Genomic_DNA"/>
</dbReference>
<dbReference type="PROSITE" id="PS51257">
    <property type="entry name" value="PROKAR_LIPOPROTEIN"/>
    <property type="match status" value="1"/>
</dbReference>
<evidence type="ECO:0000256" key="5">
    <source>
        <dbReference type="ARBA" id="ARBA00023288"/>
    </source>
</evidence>
<organism evidence="10 11">
    <name type="scientific">Camelimonas abortus</name>
    <dbReference type="NCBI Taxonomy" id="1017184"/>
    <lineage>
        <taxon>Bacteria</taxon>
        <taxon>Pseudomonadati</taxon>
        <taxon>Pseudomonadota</taxon>
        <taxon>Alphaproteobacteria</taxon>
        <taxon>Hyphomicrobiales</taxon>
        <taxon>Chelatococcaceae</taxon>
        <taxon>Camelimonas</taxon>
    </lineage>
</organism>
<keyword evidence="7" id="KW-0802">TPR repeat</keyword>